<feature type="transmembrane region" description="Helical" evidence="6">
    <location>
        <begin position="128"/>
        <end position="152"/>
    </location>
</feature>
<evidence type="ECO:0000313" key="8">
    <source>
        <dbReference type="EnsemblMetazoa" id="Aqu2.1.16910_001"/>
    </source>
</evidence>
<proteinExistence type="predicted"/>
<feature type="domain" description="THAP-type" evidence="7">
    <location>
        <begin position="1"/>
        <end position="87"/>
    </location>
</feature>
<dbReference type="AlphaFoldDB" id="A0A1X7TQ31"/>
<accession>A0A1X7TQ31</accession>
<evidence type="ECO:0000256" key="2">
    <source>
        <dbReference type="ARBA" id="ARBA00022771"/>
    </source>
</evidence>
<dbReference type="GO" id="GO:0008270">
    <property type="term" value="F:zinc ion binding"/>
    <property type="evidence" value="ECO:0007669"/>
    <property type="project" value="UniProtKB-KW"/>
</dbReference>
<evidence type="ECO:0000256" key="1">
    <source>
        <dbReference type="ARBA" id="ARBA00022723"/>
    </source>
</evidence>
<dbReference type="InterPro" id="IPR049012">
    <property type="entry name" value="Mutator_transp_dom"/>
</dbReference>
<keyword evidence="4 5" id="KW-0238">DNA-binding</keyword>
<evidence type="ECO:0000256" key="3">
    <source>
        <dbReference type="ARBA" id="ARBA00022833"/>
    </source>
</evidence>
<organism evidence="8">
    <name type="scientific">Amphimedon queenslandica</name>
    <name type="common">Sponge</name>
    <dbReference type="NCBI Taxonomy" id="400682"/>
    <lineage>
        <taxon>Eukaryota</taxon>
        <taxon>Metazoa</taxon>
        <taxon>Porifera</taxon>
        <taxon>Demospongiae</taxon>
        <taxon>Heteroscleromorpha</taxon>
        <taxon>Haplosclerida</taxon>
        <taxon>Niphatidae</taxon>
        <taxon>Amphimedon</taxon>
    </lineage>
</organism>
<keyword evidence="3" id="KW-0862">Zinc</keyword>
<keyword evidence="6" id="KW-0812">Transmembrane</keyword>
<protein>
    <recommendedName>
        <fullName evidence="7">THAP-type domain-containing protein</fullName>
    </recommendedName>
</protein>
<evidence type="ECO:0000259" key="7">
    <source>
        <dbReference type="PROSITE" id="PS50950"/>
    </source>
</evidence>
<dbReference type="EnsemblMetazoa" id="Aqu2.1.16910_001">
    <property type="protein sequence ID" value="Aqu2.1.16910_001"/>
    <property type="gene ID" value="Aqu2.1.16910"/>
</dbReference>
<dbReference type="SMART" id="SM00692">
    <property type="entry name" value="DM3"/>
    <property type="match status" value="1"/>
</dbReference>
<evidence type="ECO:0000256" key="4">
    <source>
        <dbReference type="ARBA" id="ARBA00023125"/>
    </source>
</evidence>
<name>A0A1X7TQ31_AMPQE</name>
<dbReference type="PANTHER" id="PTHR31751:SF42">
    <property type="entry name" value="PROTEIN CBG10204"/>
    <property type="match status" value="1"/>
</dbReference>
<keyword evidence="2 5" id="KW-0863">Zinc-finger</keyword>
<dbReference type="GO" id="GO:0003677">
    <property type="term" value="F:DNA binding"/>
    <property type="evidence" value="ECO:0007669"/>
    <property type="project" value="UniProtKB-UniRule"/>
</dbReference>
<evidence type="ECO:0000256" key="5">
    <source>
        <dbReference type="PROSITE-ProRule" id="PRU00309"/>
    </source>
</evidence>
<dbReference type="Pfam" id="PF05485">
    <property type="entry name" value="THAP"/>
    <property type="match status" value="1"/>
</dbReference>
<dbReference type="InterPro" id="IPR006612">
    <property type="entry name" value="THAP_Znf"/>
</dbReference>
<evidence type="ECO:0000256" key="6">
    <source>
        <dbReference type="SAM" id="Phobius"/>
    </source>
</evidence>
<dbReference type="PROSITE" id="PS50950">
    <property type="entry name" value="ZF_THAP"/>
    <property type="match status" value="1"/>
</dbReference>
<dbReference type="PANTHER" id="PTHR31751">
    <property type="entry name" value="SI:CH211-108C17.2-RELATED-RELATED"/>
    <property type="match status" value="1"/>
</dbReference>
<dbReference type="OrthoDB" id="5973657at2759"/>
<dbReference type="InParanoid" id="A0A1X7TQ31"/>
<dbReference type="SUPFAM" id="SSF57716">
    <property type="entry name" value="Glucocorticoid receptor-like (DNA-binding domain)"/>
    <property type="match status" value="1"/>
</dbReference>
<reference evidence="8" key="1">
    <citation type="submission" date="2017-05" db="UniProtKB">
        <authorList>
            <consortium name="EnsemblMetazoa"/>
        </authorList>
    </citation>
    <scope>IDENTIFICATION</scope>
</reference>
<dbReference type="SMART" id="SM00980">
    <property type="entry name" value="THAP"/>
    <property type="match status" value="1"/>
</dbReference>
<keyword evidence="6" id="KW-0472">Membrane</keyword>
<dbReference type="Pfam" id="PF20700">
    <property type="entry name" value="Mutator"/>
    <property type="match status" value="1"/>
</dbReference>
<sequence>MVRPCIVGGCSNTTRDGISLHKFPSNILTRRQWILKVKKTRADWKKPSAFSEVCSDHFSEDCFESIADKLGLRMKRILKPNAIPTIFKSRPYNKTKSRTSTALQKRERARTVSATDMKRWNMKQMVKVMHLLVYLKLISPLKMMAILLRLFAIMNCACISEATFYSRQMKYLRQAVSNVWKEHQNSMLTVLQVEKKPLILGGDGRCDSPGFSTKNGSYTFLEIEHNVVLNIELVQSNEVSGSTNMEKECFMRGMKIFEVYDLPIKMLVTDRHKQLGKYIREDLPQIDHKFDVWHIAKSFRKKVKKLAKRKGCEEVGSWIKRMVNHLYWAAMSSEDGDPEMILEKWLSLRRHIHNKHHGHGTKYKKCAHGRLRKRRWLKYNTKQSDQLLSVINNIRLCSDTSKLSNSYQTSCLEAFHSLINQYAPKHAVVWQHSIKITILAESKPLLEKVKNAII</sequence>
<keyword evidence="6" id="KW-1133">Transmembrane helix</keyword>
<keyword evidence="1" id="KW-0479">Metal-binding</keyword>